<reference evidence="1 2" key="1">
    <citation type="submission" date="2016-10" db="EMBL/GenBank/DDBJ databases">
        <authorList>
            <person name="de Groot N.N."/>
        </authorList>
    </citation>
    <scope>NUCLEOTIDE SEQUENCE [LARGE SCALE GENOMIC DNA]</scope>
    <source>
        <strain evidence="1 2">DSM 44215</strain>
    </source>
</reference>
<evidence type="ECO:0000313" key="2">
    <source>
        <dbReference type="Proteomes" id="UP000183180"/>
    </source>
</evidence>
<accession>A0A1H2JHY8</accession>
<organism evidence="1 2">
    <name type="scientific">Gordonia westfalica</name>
    <dbReference type="NCBI Taxonomy" id="158898"/>
    <lineage>
        <taxon>Bacteria</taxon>
        <taxon>Bacillati</taxon>
        <taxon>Actinomycetota</taxon>
        <taxon>Actinomycetes</taxon>
        <taxon>Mycobacteriales</taxon>
        <taxon>Gordoniaceae</taxon>
        <taxon>Gordonia</taxon>
    </lineage>
</organism>
<dbReference type="STRING" id="158898.SAMN04488548_1342153"/>
<dbReference type="AlphaFoldDB" id="A0A1H2JHY8"/>
<name>A0A1H2JHY8_9ACTN</name>
<evidence type="ECO:0000313" key="1">
    <source>
        <dbReference type="EMBL" id="SDU56050.1"/>
    </source>
</evidence>
<proteinExistence type="predicted"/>
<protein>
    <submittedName>
        <fullName evidence="1">Uncharacterized protein</fullName>
    </submittedName>
</protein>
<gene>
    <name evidence="1" type="ORF">SAMN04488548_1342153</name>
</gene>
<sequence>MPRFALTAPPPRSAPRRASGHRVALVIALVAAVMSLNLLAAPGAGAATTTTLKWNTSSITYNIVNGVGFGAGVNFKLGSHKTRNLTLFGRYSWGWNRALNGQTLPSTWKNQYHVRFLDAAGKAVWTQYNSIPNGGKRTYSVGSNVRTIQVTAGTNKDPYGRPRVVAVGPGVAYESS</sequence>
<dbReference type="EMBL" id="FNLM01000034">
    <property type="protein sequence ID" value="SDU56050.1"/>
    <property type="molecule type" value="Genomic_DNA"/>
</dbReference>
<dbReference type="Proteomes" id="UP000183180">
    <property type="component" value="Unassembled WGS sequence"/>
</dbReference>
<dbReference type="RefSeq" id="WP_074850522.1">
    <property type="nucleotide sequence ID" value="NZ_FNLM01000034.1"/>
</dbReference>